<organism evidence="6 7">
    <name type="scientific">Anopheles albimanus</name>
    <name type="common">New world malaria mosquito</name>
    <dbReference type="NCBI Taxonomy" id="7167"/>
    <lineage>
        <taxon>Eukaryota</taxon>
        <taxon>Metazoa</taxon>
        <taxon>Ecdysozoa</taxon>
        <taxon>Arthropoda</taxon>
        <taxon>Hexapoda</taxon>
        <taxon>Insecta</taxon>
        <taxon>Pterygota</taxon>
        <taxon>Neoptera</taxon>
        <taxon>Endopterygota</taxon>
        <taxon>Diptera</taxon>
        <taxon>Nematocera</taxon>
        <taxon>Culicoidea</taxon>
        <taxon>Culicidae</taxon>
        <taxon>Anophelinae</taxon>
        <taxon>Anopheles</taxon>
    </lineage>
</organism>
<dbReference type="InterPro" id="IPR003599">
    <property type="entry name" value="Ig_sub"/>
</dbReference>
<dbReference type="STRING" id="7167.A0A182FUC6"/>
<accession>A0A182FUC6</accession>
<dbReference type="SUPFAM" id="SSF48726">
    <property type="entry name" value="Immunoglobulin"/>
    <property type="match status" value="1"/>
</dbReference>
<proteinExistence type="predicted"/>
<keyword evidence="4" id="KW-0325">Glycoprotein</keyword>
<protein>
    <submittedName>
        <fullName evidence="6">Ig-like domain-containing protein</fullName>
    </submittedName>
</protein>
<dbReference type="InterPro" id="IPR013106">
    <property type="entry name" value="Ig_V-set"/>
</dbReference>
<dbReference type="GO" id="GO:0005911">
    <property type="term" value="C:cell-cell junction"/>
    <property type="evidence" value="ECO:0007669"/>
    <property type="project" value="TreeGrafter"/>
</dbReference>
<dbReference type="VEuPathDB" id="VectorBase:AALB010161"/>
<dbReference type="GO" id="GO:0050839">
    <property type="term" value="F:cell adhesion molecule binding"/>
    <property type="evidence" value="ECO:0007669"/>
    <property type="project" value="TreeGrafter"/>
</dbReference>
<dbReference type="GO" id="GO:0005886">
    <property type="term" value="C:plasma membrane"/>
    <property type="evidence" value="ECO:0007669"/>
    <property type="project" value="TreeGrafter"/>
</dbReference>
<evidence type="ECO:0000256" key="5">
    <source>
        <dbReference type="ARBA" id="ARBA00023319"/>
    </source>
</evidence>
<dbReference type="PANTHER" id="PTHR11640:SF136">
    <property type="entry name" value="NEPHRIN"/>
    <property type="match status" value="1"/>
</dbReference>
<evidence type="ECO:0000256" key="4">
    <source>
        <dbReference type="ARBA" id="ARBA00023180"/>
    </source>
</evidence>
<dbReference type="GO" id="GO:0098609">
    <property type="term" value="P:cell-cell adhesion"/>
    <property type="evidence" value="ECO:0007669"/>
    <property type="project" value="TreeGrafter"/>
</dbReference>
<evidence type="ECO:0000256" key="1">
    <source>
        <dbReference type="ARBA" id="ARBA00004479"/>
    </source>
</evidence>
<dbReference type="VEuPathDB" id="VectorBase:AALB20_029602"/>
<dbReference type="Proteomes" id="UP000069272">
    <property type="component" value="Chromosome 3R"/>
</dbReference>
<comment type="subcellular location">
    <subcellularLocation>
        <location evidence="1">Membrane</location>
        <topology evidence="1">Single-pass type I membrane protein</topology>
    </subcellularLocation>
</comment>
<evidence type="ECO:0000256" key="3">
    <source>
        <dbReference type="ARBA" id="ARBA00023157"/>
    </source>
</evidence>
<dbReference type="SMART" id="SM00409">
    <property type="entry name" value="IG"/>
    <property type="match status" value="1"/>
</dbReference>
<evidence type="ECO:0000313" key="7">
    <source>
        <dbReference type="Proteomes" id="UP000069272"/>
    </source>
</evidence>
<evidence type="ECO:0000256" key="2">
    <source>
        <dbReference type="ARBA" id="ARBA00023136"/>
    </source>
</evidence>
<dbReference type="PROSITE" id="PS50835">
    <property type="entry name" value="IG_LIKE"/>
    <property type="match status" value="1"/>
</dbReference>
<keyword evidence="3" id="KW-1015">Disulfide bond</keyword>
<dbReference type="PANTHER" id="PTHR11640">
    <property type="entry name" value="NEPHRIN"/>
    <property type="match status" value="1"/>
</dbReference>
<dbReference type="EnsemblMetazoa" id="AALB010161-RA">
    <property type="protein sequence ID" value="AALB010161-PA"/>
    <property type="gene ID" value="AALB010161"/>
</dbReference>
<dbReference type="Gene3D" id="2.60.40.10">
    <property type="entry name" value="Immunoglobulins"/>
    <property type="match status" value="1"/>
</dbReference>
<dbReference type="InterPro" id="IPR036179">
    <property type="entry name" value="Ig-like_dom_sf"/>
</dbReference>
<name>A0A182FUC6_ANOAL</name>
<keyword evidence="5" id="KW-0393">Immunoglobulin domain</keyword>
<dbReference type="AlphaFoldDB" id="A0A182FUC6"/>
<evidence type="ECO:0000313" key="6">
    <source>
        <dbReference type="EnsemblMetazoa" id="AALB010161-PA"/>
    </source>
</evidence>
<keyword evidence="2" id="KW-0472">Membrane</keyword>
<reference evidence="6 7" key="1">
    <citation type="journal article" date="2017" name="G3 (Bethesda)">
        <title>The Physical Genome Mapping of Anopheles albimanus Corrected Scaffold Misassemblies and Identified Interarm Rearrangements in Genus Anopheles.</title>
        <authorList>
            <person name="Artemov G.N."/>
            <person name="Peery A.N."/>
            <person name="Jiang X."/>
            <person name="Tu Z."/>
            <person name="Stegniy V.N."/>
            <person name="Sharakhova M.V."/>
            <person name="Sharakhov I.V."/>
        </authorList>
    </citation>
    <scope>NUCLEOTIDE SEQUENCE [LARGE SCALE GENOMIC DNA]</scope>
    <source>
        <strain evidence="6 7">ALBI9_A</strain>
    </source>
</reference>
<dbReference type="InterPro" id="IPR007110">
    <property type="entry name" value="Ig-like_dom"/>
</dbReference>
<sequence length="250" mass="26965">PWCPPWSCRAVNRPQWLQNSDSVFPGGFRCVCAFRSRSLAAPAHPPGQRDTPLTAATRMPHGAGMMFAAKLISTSITLSIVVGIGWCAALTDVGIVVDVVTQPPPLSGTETAASVAVTEPEAAAAAAAAPQQQQQQQQTFRITPKDVEAVQGDEVVMRCEIEHLAGWVQWTKDGFALGFGNEIAGFPRFSLNQNHSDGVYNLRITNTSYDDAAQYQCQVGPAHHNRPIRAQAKLTVLAPPKGYHDPKQLN</sequence>
<keyword evidence="7" id="KW-1185">Reference proteome</keyword>
<dbReference type="InterPro" id="IPR051275">
    <property type="entry name" value="Cell_adhesion_signaling"/>
</dbReference>
<reference evidence="6" key="2">
    <citation type="submission" date="2022-08" db="UniProtKB">
        <authorList>
            <consortium name="EnsemblMetazoa"/>
        </authorList>
    </citation>
    <scope>IDENTIFICATION</scope>
    <source>
        <strain evidence="6">STECLA/ALBI9_A</strain>
    </source>
</reference>
<dbReference type="Pfam" id="PF07686">
    <property type="entry name" value="V-set"/>
    <property type="match status" value="1"/>
</dbReference>
<dbReference type="InterPro" id="IPR013783">
    <property type="entry name" value="Ig-like_fold"/>
</dbReference>